<sequence>MASRPDVSSVPDVGPPAAARDYVSRRHGRGLGSTAGRVPLAGVVESVEPSPAPPAGPTLPRPGFRAGRECDSWCRLKPSGLRPRKPPAHTQHAKRARRPDANAGPSAGRAADGPSSRADIHTNQPRGRSLM</sequence>
<evidence type="ECO:0000313" key="2">
    <source>
        <dbReference type="EMBL" id="KAJ1208354.1"/>
    </source>
</evidence>
<evidence type="ECO:0000313" key="3">
    <source>
        <dbReference type="Proteomes" id="UP001066276"/>
    </source>
</evidence>
<reference evidence="2" key="1">
    <citation type="journal article" date="2022" name="bioRxiv">
        <title>Sequencing and chromosome-scale assembly of the giantPleurodeles waltlgenome.</title>
        <authorList>
            <person name="Brown T."/>
            <person name="Elewa A."/>
            <person name="Iarovenko S."/>
            <person name="Subramanian E."/>
            <person name="Araus A.J."/>
            <person name="Petzold A."/>
            <person name="Susuki M."/>
            <person name="Suzuki K.-i.T."/>
            <person name="Hayashi T."/>
            <person name="Toyoda A."/>
            <person name="Oliveira C."/>
            <person name="Osipova E."/>
            <person name="Leigh N.D."/>
            <person name="Simon A."/>
            <person name="Yun M.H."/>
        </authorList>
    </citation>
    <scope>NUCLEOTIDE SEQUENCE</scope>
    <source>
        <strain evidence="2">20211129_DDA</strain>
        <tissue evidence="2">Liver</tissue>
    </source>
</reference>
<accession>A0AAV7W312</accession>
<feature type="compositionally biased region" description="Pro residues" evidence="1">
    <location>
        <begin position="50"/>
        <end position="60"/>
    </location>
</feature>
<gene>
    <name evidence="2" type="ORF">NDU88_003740</name>
</gene>
<name>A0AAV7W312_PLEWA</name>
<comment type="caution">
    <text evidence="2">The sequence shown here is derived from an EMBL/GenBank/DDBJ whole genome shotgun (WGS) entry which is preliminary data.</text>
</comment>
<proteinExistence type="predicted"/>
<dbReference type="EMBL" id="JANPWB010000002">
    <property type="protein sequence ID" value="KAJ1208354.1"/>
    <property type="molecule type" value="Genomic_DNA"/>
</dbReference>
<dbReference type="AlphaFoldDB" id="A0AAV7W312"/>
<protein>
    <submittedName>
        <fullName evidence="2">Uncharacterized protein</fullName>
    </submittedName>
</protein>
<organism evidence="2 3">
    <name type="scientific">Pleurodeles waltl</name>
    <name type="common">Iberian ribbed newt</name>
    <dbReference type="NCBI Taxonomy" id="8319"/>
    <lineage>
        <taxon>Eukaryota</taxon>
        <taxon>Metazoa</taxon>
        <taxon>Chordata</taxon>
        <taxon>Craniata</taxon>
        <taxon>Vertebrata</taxon>
        <taxon>Euteleostomi</taxon>
        <taxon>Amphibia</taxon>
        <taxon>Batrachia</taxon>
        <taxon>Caudata</taxon>
        <taxon>Salamandroidea</taxon>
        <taxon>Salamandridae</taxon>
        <taxon>Pleurodelinae</taxon>
        <taxon>Pleurodeles</taxon>
    </lineage>
</organism>
<keyword evidence="3" id="KW-1185">Reference proteome</keyword>
<evidence type="ECO:0000256" key="1">
    <source>
        <dbReference type="SAM" id="MobiDB-lite"/>
    </source>
</evidence>
<feature type="compositionally biased region" description="Low complexity" evidence="1">
    <location>
        <begin position="1"/>
        <end position="19"/>
    </location>
</feature>
<dbReference type="Proteomes" id="UP001066276">
    <property type="component" value="Chromosome 1_2"/>
</dbReference>
<feature type="compositionally biased region" description="Polar residues" evidence="1">
    <location>
        <begin position="121"/>
        <end position="131"/>
    </location>
</feature>
<feature type="compositionally biased region" description="Basic residues" evidence="1">
    <location>
        <begin position="82"/>
        <end position="97"/>
    </location>
</feature>
<feature type="region of interest" description="Disordered" evidence="1">
    <location>
        <begin position="1"/>
        <end position="131"/>
    </location>
</feature>